<keyword evidence="1" id="KW-1133">Transmembrane helix</keyword>
<protein>
    <submittedName>
        <fullName evidence="2">Uncharacterized protein</fullName>
    </submittedName>
</protein>
<organism evidence="2 3">
    <name type="scientific">Saccharothrix variisporea</name>
    <dbReference type="NCBI Taxonomy" id="543527"/>
    <lineage>
        <taxon>Bacteria</taxon>
        <taxon>Bacillati</taxon>
        <taxon>Actinomycetota</taxon>
        <taxon>Actinomycetes</taxon>
        <taxon>Pseudonocardiales</taxon>
        <taxon>Pseudonocardiaceae</taxon>
        <taxon>Saccharothrix</taxon>
    </lineage>
</organism>
<evidence type="ECO:0000256" key="1">
    <source>
        <dbReference type="SAM" id="Phobius"/>
    </source>
</evidence>
<reference evidence="2 3" key="1">
    <citation type="submission" date="2018-10" db="EMBL/GenBank/DDBJ databases">
        <title>Sequencing the genomes of 1000 actinobacteria strains.</title>
        <authorList>
            <person name="Klenk H.-P."/>
        </authorList>
    </citation>
    <scope>NUCLEOTIDE SEQUENCE [LARGE SCALE GENOMIC DNA]</scope>
    <source>
        <strain evidence="2 3">DSM 43911</strain>
    </source>
</reference>
<name>A0A495XNQ3_9PSEU</name>
<evidence type="ECO:0000313" key="2">
    <source>
        <dbReference type="EMBL" id="RKT74093.1"/>
    </source>
</evidence>
<gene>
    <name evidence="2" type="ORF">DFJ66_7435</name>
</gene>
<comment type="caution">
    <text evidence="2">The sequence shown here is derived from an EMBL/GenBank/DDBJ whole genome shotgun (WGS) entry which is preliminary data.</text>
</comment>
<dbReference type="AlphaFoldDB" id="A0A495XNQ3"/>
<proteinExistence type="predicted"/>
<dbReference type="EMBL" id="RBXR01000001">
    <property type="protein sequence ID" value="RKT74093.1"/>
    <property type="molecule type" value="Genomic_DNA"/>
</dbReference>
<sequence>MAERLEDELRALGREWEREPDDATVAAIAQAATRKRRRFGDVSVPAVAAALLTVVSVAGVVVPWVVAREAVPATATTLATPVTGDRWRSAYCGELGTEPLLASSAAIRDMTGWRPPGADTPWGNPLELRITEPGGEYGITIVTYRVNGRTLTLERYPAGTTFLPPERGETEQVALDGVTAVLVRAPSRTGYTVDFRRHASLHGQWDCSAPRLMWSKGGDAFALTGPLPLDEVVALAKTL</sequence>
<keyword evidence="1" id="KW-0812">Transmembrane</keyword>
<evidence type="ECO:0000313" key="3">
    <source>
        <dbReference type="Proteomes" id="UP000272729"/>
    </source>
</evidence>
<keyword evidence="3" id="KW-1185">Reference proteome</keyword>
<keyword evidence="1" id="KW-0472">Membrane</keyword>
<feature type="transmembrane region" description="Helical" evidence="1">
    <location>
        <begin position="44"/>
        <end position="66"/>
    </location>
</feature>
<dbReference type="RefSeq" id="WP_121228354.1">
    <property type="nucleotide sequence ID" value="NZ_JBIUBA010000027.1"/>
</dbReference>
<accession>A0A495XNQ3</accession>
<dbReference type="Proteomes" id="UP000272729">
    <property type="component" value="Unassembled WGS sequence"/>
</dbReference>